<dbReference type="InterPro" id="IPR036736">
    <property type="entry name" value="ACP-like_sf"/>
</dbReference>
<dbReference type="SUPFAM" id="SSF52777">
    <property type="entry name" value="CoA-dependent acyltransferases"/>
    <property type="match status" value="2"/>
</dbReference>
<feature type="domain" description="Carrier" evidence="4">
    <location>
        <begin position="959"/>
        <end position="1034"/>
    </location>
</feature>
<evidence type="ECO:0000256" key="2">
    <source>
        <dbReference type="ARBA" id="ARBA00022450"/>
    </source>
</evidence>
<dbReference type="GO" id="GO:0031177">
    <property type="term" value="F:phosphopantetheine binding"/>
    <property type="evidence" value="ECO:0007669"/>
    <property type="project" value="InterPro"/>
</dbReference>
<dbReference type="RefSeq" id="WP_349278800.1">
    <property type="nucleotide sequence ID" value="NZ_CBCSCU010000026.1"/>
</dbReference>
<dbReference type="PROSITE" id="PS50075">
    <property type="entry name" value="CARRIER"/>
    <property type="match status" value="1"/>
</dbReference>
<dbReference type="InterPro" id="IPR029058">
    <property type="entry name" value="AB_hydrolase_fold"/>
</dbReference>
<dbReference type="PANTHER" id="PTHR45527:SF1">
    <property type="entry name" value="FATTY ACID SYNTHASE"/>
    <property type="match status" value="1"/>
</dbReference>
<dbReference type="Gene3D" id="3.40.50.1820">
    <property type="entry name" value="alpha/beta hydrolase"/>
    <property type="match status" value="1"/>
</dbReference>
<dbReference type="Gene3D" id="3.40.50.12780">
    <property type="entry name" value="N-terminal domain of ligase-like"/>
    <property type="match status" value="1"/>
</dbReference>
<dbReference type="InterPro" id="IPR001031">
    <property type="entry name" value="Thioesterase"/>
</dbReference>
<dbReference type="PANTHER" id="PTHR45527">
    <property type="entry name" value="NONRIBOSOMAL PEPTIDE SYNTHETASE"/>
    <property type="match status" value="1"/>
</dbReference>
<dbReference type="GO" id="GO:0044550">
    <property type="term" value="P:secondary metabolite biosynthetic process"/>
    <property type="evidence" value="ECO:0007669"/>
    <property type="project" value="TreeGrafter"/>
</dbReference>
<dbReference type="Gene3D" id="3.30.300.30">
    <property type="match status" value="1"/>
</dbReference>
<dbReference type="InterPro" id="IPR045851">
    <property type="entry name" value="AMP-bd_C_sf"/>
</dbReference>
<evidence type="ECO:0000313" key="5">
    <source>
        <dbReference type="EMBL" id="XBP69873.1"/>
    </source>
</evidence>
<organism evidence="5">
    <name type="scientific">Polaromonas hydrogenivorans</name>
    <dbReference type="NCBI Taxonomy" id="335476"/>
    <lineage>
        <taxon>Bacteria</taxon>
        <taxon>Pseudomonadati</taxon>
        <taxon>Pseudomonadota</taxon>
        <taxon>Betaproteobacteria</taxon>
        <taxon>Burkholderiales</taxon>
        <taxon>Comamonadaceae</taxon>
        <taxon>Polaromonas</taxon>
    </lineage>
</organism>
<dbReference type="PROSITE" id="PS00012">
    <property type="entry name" value="PHOSPHOPANTETHEINE"/>
    <property type="match status" value="1"/>
</dbReference>
<dbReference type="Pfam" id="PF00550">
    <property type="entry name" value="PP-binding"/>
    <property type="match status" value="1"/>
</dbReference>
<dbReference type="GO" id="GO:0005737">
    <property type="term" value="C:cytoplasm"/>
    <property type="evidence" value="ECO:0007669"/>
    <property type="project" value="TreeGrafter"/>
</dbReference>
<evidence type="ECO:0000256" key="1">
    <source>
        <dbReference type="ARBA" id="ARBA00001957"/>
    </source>
</evidence>
<dbReference type="SMART" id="SM00823">
    <property type="entry name" value="PKS_PP"/>
    <property type="match status" value="1"/>
</dbReference>
<dbReference type="InterPro" id="IPR001242">
    <property type="entry name" value="Condensation_dom"/>
</dbReference>
<dbReference type="InterPro" id="IPR009081">
    <property type="entry name" value="PP-bd_ACP"/>
</dbReference>
<dbReference type="InterPro" id="IPR042099">
    <property type="entry name" value="ANL_N_sf"/>
</dbReference>
<accession>A0AAU7LQZ2</accession>
<dbReference type="InterPro" id="IPR000873">
    <property type="entry name" value="AMP-dep_synth/lig_dom"/>
</dbReference>
<dbReference type="Pfam" id="PF00501">
    <property type="entry name" value="AMP-binding"/>
    <property type="match status" value="1"/>
</dbReference>
<keyword evidence="2" id="KW-0596">Phosphopantetheine</keyword>
<dbReference type="InterPro" id="IPR020802">
    <property type="entry name" value="TesA-like"/>
</dbReference>
<dbReference type="SUPFAM" id="SSF53474">
    <property type="entry name" value="alpha/beta-Hydrolases"/>
    <property type="match status" value="1"/>
</dbReference>
<dbReference type="InterPro" id="IPR023213">
    <property type="entry name" value="CAT-like_dom_sf"/>
</dbReference>
<dbReference type="GO" id="GO:0003824">
    <property type="term" value="F:catalytic activity"/>
    <property type="evidence" value="ECO:0007669"/>
    <property type="project" value="InterPro"/>
</dbReference>
<dbReference type="InterPro" id="IPR006162">
    <property type="entry name" value="Ppantetheine_attach_site"/>
</dbReference>
<protein>
    <submittedName>
        <fullName evidence="5">Amino acid adenylation domain-containing protein</fullName>
    </submittedName>
</protein>
<dbReference type="InterPro" id="IPR020806">
    <property type="entry name" value="PKS_PP-bd"/>
</dbReference>
<dbReference type="InterPro" id="IPR025110">
    <property type="entry name" value="AMP-bd_C"/>
</dbReference>
<dbReference type="InterPro" id="IPR010071">
    <property type="entry name" value="AA_adenyl_dom"/>
</dbReference>
<dbReference type="Pfam" id="PF00975">
    <property type="entry name" value="Thioesterase"/>
    <property type="match status" value="1"/>
</dbReference>
<comment type="cofactor">
    <cofactor evidence="1">
        <name>pantetheine 4'-phosphate</name>
        <dbReference type="ChEBI" id="CHEBI:47942"/>
    </cofactor>
</comment>
<proteinExistence type="predicted"/>
<name>A0AAU7LQZ2_9BURK</name>
<sequence length="1297" mass="140143">MTLTSTRLPASSAQYGIWMGQQMAPESPSYLTAEVIELRGALNLEALSASVADVLNNCHTLHMRFQIDDEGLWQWPQTPCVAPLAHHDFRHEADPEAAAQQWIRQSLSVLCDPTRDPLYRSALLQVADEKQLWYLQVHHIAMDGFGYGLICQAVAARYSARVRCEPLPPLADWSLDKVLQAEQTYKANGKFQQDKAFWTRHLQQVPAPATIAAPQAFSDEVTRHGSRLSLGDIEAFQQAAQRCGQDWGSWMLAAIGLWLAKQSAQRQLTFGLPVMNRLGTPALGVPCMAMNIVPMSVYVDPDQDMQALSAQLAGSLRSIRPHLYYRYGWIRGDLGLMEVQKHLFNQAVNLMPFDRHAPFEGLESAIHPVSAGPVKDLNISLSVLNTEWRLLMEANPNAYSAERLAALQQSLLQWLRTLAAHPAQASLAPLLQDLPPLSMVQGPALTGPVTPVIERLIDAAASSPGKPAIESDGGAISYAELLQKVRQLAARLGAGGLGAQQRVVILLPRSPEAIIAILATLWAGGCYVPLDPLGPSSRLETVLADADPQQIITLPCWAGKTGTLPALYMDQPCESPAPDAPAQPPCAVSGSRPAYLLYTSGSTGKPNGVLVGHGALAHFVASSGQLYQISASDRILQFAPLHFDASIEEIFLALCHGATLVLRNDAHLDSIPAFTRFVEKAQITILDLPTAYWHELAHALEPSLASQLSRVRLTIVGGEAALPERARRWQSLLPDSVLLNSYGPTEASVIATSAILSGKGSVWDGSDTLPIGLPRPGVEVLVVDEHLYPVAQGKPGELLICGEALALGYRHDEALTARRFVSLHSRPDAPRAYRTGDRACLQDGQLVFLGRLDHEVKISGLRIDPAEVENALLTDPAIREVAVVAIARLPAGYALAAFVVGSEALAPQPLRRRLADLLPAAAIPDHWHFLDSLPRNVNGKIDRQHLAGLISQREIAPLPGATALEQQIMQVWHDVLGEMPDSVHANFFDLGGKSLQAIQVSSRLGRALKREVAVSALFNHATVHALAKALSAPAAHRPPPTGEDQAFAPLLTIQRGSHPALFCLHPAEGLSWCYLGLARHLPDTAIYGLQATGVQSGLPGSFDALVDDYLARIRQQQASGPYRLLGWSLGGALAQAIAVKLSAIGEQVELVALMDSYPASAFEAWRAPTLHDALVALLSVTGEVEAETPDAIYQRLLRPGSPLAPLGRAALGQLGEAALHGMQLFRASQTACYRGDMLLFHAAQREAHAPQPSSWLPYLKGKLDCVELNCNHFGMSDPVPMACIGKELAERLKGKKA</sequence>
<keyword evidence="3" id="KW-0597">Phosphoprotein</keyword>
<dbReference type="NCBIfam" id="TIGR01733">
    <property type="entry name" value="AA-adenyl-dom"/>
    <property type="match status" value="1"/>
</dbReference>
<dbReference type="Gene3D" id="3.30.559.10">
    <property type="entry name" value="Chloramphenicol acetyltransferase-like domain"/>
    <property type="match status" value="1"/>
</dbReference>
<dbReference type="Pfam" id="PF13193">
    <property type="entry name" value="AMP-binding_C"/>
    <property type="match status" value="1"/>
</dbReference>
<dbReference type="SUPFAM" id="SSF56801">
    <property type="entry name" value="Acetyl-CoA synthetase-like"/>
    <property type="match status" value="1"/>
</dbReference>
<dbReference type="Pfam" id="PF00668">
    <property type="entry name" value="Condensation"/>
    <property type="match status" value="1"/>
</dbReference>
<evidence type="ECO:0000256" key="3">
    <source>
        <dbReference type="ARBA" id="ARBA00022553"/>
    </source>
</evidence>
<dbReference type="SMART" id="SM00824">
    <property type="entry name" value="PKS_TE"/>
    <property type="match status" value="1"/>
</dbReference>
<dbReference type="Gene3D" id="3.30.559.30">
    <property type="entry name" value="Nonribosomal peptide synthetase, condensation domain"/>
    <property type="match status" value="1"/>
</dbReference>
<gene>
    <name evidence="5" type="ORF">ABLV49_18660</name>
</gene>
<reference evidence="5" key="1">
    <citation type="submission" date="2024-05" db="EMBL/GenBank/DDBJ databases">
        <authorList>
            <person name="Bunk B."/>
            <person name="Swiderski J."/>
            <person name="Sproer C."/>
            <person name="Thiel V."/>
        </authorList>
    </citation>
    <scope>NUCLEOTIDE SEQUENCE</scope>
    <source>
        <strain evidence="5">DSM 17735</strain>
    </source>
</reference>
<dbReference type="EMBL" id="CP157675">
    <property type="protein sequence ID" value="XBP69873.1"/>
    <property type="molecule type" value="Genomic_DNA"/>
</dbReference>
<dbReference type="CDD" id="cd05930">
    <property type="entry name" value="A_NRPS"/>
    <property type="match status" value="1"/>
</dbReference>
<evidence type="ECO:0000259" key="4">
    <source>
        <dbReference type="PROSITE" id="PS50075"/>
    </source>
</evidence>
<dbReference type="GO" id="GO:0043041">
    <property type="term" value="P:amino acid activation for nonribosomal peptide biosynthetic process"/>
    <property type="evidence" value="ECO:0007669"/>
    <property type="project" value="TreeGrafter"/>
</dbReference>
<dbReference type="SUPFAM" id="SSF47336">
    <property type="entry name" value="ACP-like"/>
    <property type="match status" value="1"/>
</dbReference>